<proteinExistence type="predicted"/>
<evidence type="ECO:0000313" key="2">
    <source>
        <dbReference type="EMBL" id="GGG25374.1"/>
    </source>
</evidence>
<dbReference type="AlphaFoldDB" id="A0A917G797"/>
<dbReference type="EMBL" id="BMCU01000006">
    <property type="protein sequence ID" value="GGG25374.1"/>
    <property type="molecule type" value="Genomic_DNA"/>
</dbReference>
<accession>A0A917G797</accession>
<feature type="domain" description="Elongation factor G-binding protein C-terminal treble-clef zinc-finger" evidence="1">
    <location>
        <begin position="8"/>
        <end position="160"/>
    </location>
</feature>
<evidence type="ECO:0000313" key="3">
    <source>
        <dbReference type="Proteomes" id="UP000654257"/>
    </source>
</evidence>
<name>A0A917G797_9NOCA</name>
<sequence>MKPLTESDIRASFVNCSKGEVKRLPTPKNLDDRPWDDLDFLGWSDPSFPGRCYIVFPRDDELVGVALKYETGGTRKAQMCSICLTTHASGGVALMSARKSGESGRKGNTVGIYMCADLDCSLYTRRKKTPALGRQYREDFDPQGRIDKLCDNLEAFVARVRI</sequence>
<gene>
    <name evidence="2" type="ORF">GCM10007304_44040</name>
</gene>
<dbReference type="InterPro" id="IPR032330">
    <property type="entry name" value="EF-G-binding_C"/>
</dbReference>
<protein>
    <recommendedName>
        <fullName evidence="1">Elongation factor G-binding protein C-terminal treble-clef zinc-finger domain-containing protein</fullName>
    </recommendedName>
</protein>
<reference evidence="2" key="1">
    <citation type="journal article" date="2014" name="Int. J. Syst. Evol. Microbiol.">
        <title>Complete genome sequence of Corynebacterium casei LMG S-19264T (=DSM 44701T), isolated from a smear-ripened cheese.</title>
        <authorList>
            <consortium name="US DOE Joint Genome Institute (JGI-PGF)"/>
            <person name="Walter F."/>
            <person name="Albersmeier A."/>
            <person name="Kalinowski J."/>
            <person name="Ruckert C."/>
        </authorList>
    </citation>
    <scope>NUCLEOTIDE SEQUENCE</scope>
    <source>
        <strain evidence="2">CCM 7905</strain>
    </source>
</reference>
<comment type="caution">
    <text evidence="2">The sequence shown here is derived from an EMBL/GenBank/DDBJ whole genome shotgun (WGS) entry which is preliminary data.</text>
</comment>
<dbReference type="Proteomes" id="UP000654257">
    <property type="component" value="Unassembled WGS sequence"/>
</dbReference>
<evidence type="ECO:0000259" key="1">
    <source>
        <dbReference type="Pfam" id="PF16571"/>
    </source>
</evidence>
<dbReference type="RefSeq" id="WP_188547078.1">
    <property type="nucleotide sequence ID" value="NZ_BMCU01000006.1"/>
</dbReference>
<dbReference type="Pfam" id="PF16571">
    <property type="entry name" value="FBP_C"/>
    <property type="match status" value="1"/>
</dbReference>
<organism evidence="2 3">
    <name type="scientific">Rhodococcoides trifolii</name>
    <dbReference type="NCBI Taxonomy" id="908250"/>
    <lineage>
        <taxon>Bacteria</taxon>
        <taxon>Bacillati</taxon>
        <taxon>Actinomycetota</taxon>
        <taxon>Actinomycetes</taxon>
        <taxon>Mycobacteriales</taxon>
        <taxon>Nocardiaceae</taxon>
        <taxon>Rhodococcoides</taxon>
    </lineage>
</organism>
<keyword evidence="3" id="KW-1185">Reference proteome</keyword>
<reference evidence="2" key="2">
    <citation type="submission" date="2020-09" db="EMBL/GenBank/DDBJ databases">
        <authorList>
            <person name="Sun Q."/>
            <person name="Sedlacek I."/>
        </authorList>
    </citation>
    <scope>NUCLEOTIDE SEQUENCE</scope>
    <source>
        <strain evidence="2">CCM 7905</strain>
    </source>
</reference>